<comment type="caution">
    <text evidence="2">The sequence shown here is derived from an EMBL/GenBank/DDBJ whole genome shotgun (WGS) entry which is preliminary data.</text>
</comment>
<evidence type="ECO:0000313" key="2">
    <source>
        <dbReference type="EMBL" id="MBJ8341225.1"/>
    </source>
</evidence>
<keyword evidence="1" id="KW-1133">Transmembrane helix</keyword>
<protein>
    <submittedName>
        <fullName evidence="2">Uncharacterized protein</fullName>
    </submittedName>
</protein>
<dbReference type="EMBL" id="JAEMNV010000007">
    <property type="protein sequence ID" value="MBJ8341225.1"/>
    <property type="molecule type" value="Genomic_DNA"/>
</dbReference>
<accession>A0A934NU60</accession>
<organism evidence="2 3">
    <name type="scientific">Antrihabitans stalagmiti</name>
    <dbReference type="NCBI Taxonomy" id="2799499"/>
    <lineage>
        <taxon>Bacteria</taxon>
        <taxon>Bacillati</taxon>
        <taxon>Actinomycetota</taxon>
        <taxon>Actinomycetes</taxon>
        <taxon>Mycobacteriales</taxon>
        <taxon>Nocardiaceae</taxon>
        <taxon>Antrihabitans</taxon>
    </lineage>
</organism>
<reference evidence="2" key="1">
    <citation type="submission" date="2020-12" db="EMBL/GenBank/DDBJ databases">
        <title>Antrihabitans popcorni sp. nov. and Antrihabitans auranticaus sp. nov., isolated from a larva cave.</title>
        <authorList>
            <person name="Lee S.D."/>
            <person name="Kim I.S."/>
        </authorList>
    </citation>
    <scope>NUCLEOTIDE SEQUENCE</scope>
    <source>
        <strain evidence="2">YC3-6</strain>
    </source>
</reference>
<dbReference type="RefSeq" id="WP_199706117.1">
    <property type="nucleotide sequence ID" value="NZ_JAEMNV010000007.1"/>
</dbReference>
<sequence>MTATTTLTGPPWHERTSTVVGASIAGLIVLGILFLLVSNMQGRPWGHAATTVVAR</sequence>
<keyword evidence="3" id="KW-1185">Reference proteome</keyword>
<keyword evidence="1" id="KW-0812">Transmembrane</keyword>
<dbReference type="AlphaFoldDB" id="A0A934NU60"/>
<name>A0A934NU60_9NOCA</name>
<evidence type="ECO:0000256" key="1">
    <source>
        <dbReference type="SAM" id="Phobius"/>
    </source>
</evidence>
<gene>
    <name evidence="2" type="ORF">JGU71_20270</name>
</gene>
<feature type="transmembrane region" description="Helical" evidence="1">
    <location>
        <begin position="20"/>
        <end position="37"/>
    </location>
</feature>
<proteinExistence type="predicted"/>
<evidence type="ECO:0000313" key="3">
    <source>
        <dbReference type="Proteomes" id="UP000655868"/>
    </source>
</evidence>
<keyword evidence="1" id="KW-0472">Membrane</keyword>
<dbReference type="Proteomes" id="UP000655868">
    <property type="component" value="Unassembled WGS sequence"/>
</dbReference>